<dbReference type="EMBL" id="NEVJ01000001">
    <property type="protein sequence ID" value="OZI26675.1"/>
    <property type="molecule type" value="Genomic_DNA"/>
</dbReference>
<comment type="caution">
    <text evidence="1">The sequence shown here is derived from an EMBL/GenBank/DDBJ whole genome shotgun (WGS) entry which is preliminary data.</text>
</comment>
<sequence>MSKAAYKAMREAHALCPADLPHLDRMRWMADYVERAIIAQARAEMRAEQWVPVEKGEPHCEGQYVIRINKHGHIRLGQRVLNPDTLRHQWQVGGEVCKTVTHYHPIPPLTLSKE</sequence>
<dbReference type="RefSeq" id="WP_094845768.1">
    <property type="nucleotide sequence ID" value="NZ_NEVJ01000001.1"/>
</dbReference>
<reference evidence="1" key="1">
    <citation type="submission" date="2017-05" db="EMBL/GenBank/DDBJ databases">
        <title>Complete and WGS of Bordetella genogroups.</title>
        <authorList>
            <person name="Spilker T."/>
            <person name="Lipuma J."/>
        </authorList>
    </citation>
    <scope>NUCLEOTIDE SEQUENCE</scope>
    <source>
        <strain evidence="1">AU21707</strain>
    </source>
</reference>
<protein>
    <submittedName>
        <fullName evidence="1">Uncharacterized protein</fullName>
    </submittedName>
</protein>
<evidence type="ECO:0000313" key="1">
    <source>
        <dbReference type="EMBL" id="OZI26675.1"/>
    </source>
</evidence>
<keyword evidence="2" id="KW-1185">Reference proteome</keyword>
<dbReference type="AlphaFoldDB" id="A0A261RNY1"/>
<proteinExistence type="predicted"/>
<name>A0A261RNY1_9BORD</name>
<organism evidence="1 2">
    <name type="scientific">Bordetella genomosp. 9</name>
    <dbReference type="NCBI Taxonomy" id="1416803"/>
    <lineage>
        <taxon>Bacteria</taxon>
        <taxon>Pseudomonadati</taxon>
        <taxon>Pseudomonadota</taxon>
        <taxon>Betaproteobacteria</taxon>
        <taxon>Burkholderiales</taxon>
        <taxon>Alcaligenaceae</taxon>
        <taxon>Bordetella</taxon>
    </lineage>
</organism>
<evidence type="ECO:0000313" key="2">
    <source>
        <dbReference type="Proteomes" id="UP000216857"/>
    </source>
</evidence>
<dbReference type="Proteomes" id="UP000216857">
    <property type="component" value="Unassembled WGS sequence"/>
</dbReference>
<gene>
    <name evidence="1" type="ORF">CAL26_04965</name>
</gene>
<accession>A0A261RNY1</accession>